<dbReference type="PANTHER" id="PTHR42686">
    <property type="entry name" value="GH17980P-RELATED"/>
    <property type="match status" value="1"/>
</dbReference>
<dbReference type="PATRIC" id="fig|1397108.4.peg.3165"/>
<protein>
    <submittedName>
        <fullName evidence="1">L-fuco-beta-pyranose dehydrogenase</fullName>
        <ecNumber evidence="1">1.1.1.122</ecNumber>
    </submittedName>
</protein>
<dbReference type="Pfam" id="PF00248">
    <property type="entry name" value="Aldo_ket_red"/>
    <property type="match status" value="1"/>
</dbReference>
<evidence type="ECO:0000313" key="2">
    <source>
        <dbReference type="Proteomes" id="UP000064920"/>
    </source>
</evidence>
<name>A0A0P0A8B8_9RHOB</name>
<dbReference type="OrthoDB" id="9768851at2"/>
<dbReference type="AlphaFoldDB" id="A0A0P0A8B8"/>
<dbReference type="InterPro" id="IPR020471">
    <property type="entry name" value="AKR"/>
</dbReference>
<dbReference type="EMBL" id="CP012023">
    <property type="protein sequence ID" value="ALI57028.1"/>
    <property type="molecule type" value="Genomic_DNA"/>
</dbReference>
<reference evidence="1 2" key="1">
    <citation type="submission" date="2015-05" db="EMBL/GenBank/DDBJ databases">
        <authorList>
            <person name="Wang D.B."/>
            <person name="Wang M."/>
        </authorList>
    </citation>
    <scope>NUCLEOTIDE SEQUENCE [LARGE SCALE GENOMIC DNA]</scope>
    <source>
        <strain evidence="1 2">IMCC 12053</strain>
    </source>
</reference>
<dbReference type="KEGG" id="cmar:IMCC12053_3081"/>
<dbReference type="InterPro" id="IPR036812">
    <property type="entry name" value="NAD(P)_OxRdtase_dom_sf"/>
</dbReference>
<dbReference type="GO" id="GO:0005829">
    <property type="term" value="C:cytosol"/>
    <property type="evidence" value="ECO:0007669"/>
    <property type="project" value="TreeGrafter"/>
</dbReference>
<dbReference type="PANTHER" id="PTHR42686:SF1">
    <property type="entry name" value="GH17980P-RELATED"/>
    <property type="match status" value="1"/>
</dbReference>
<accession>A0A0P0A8B8</accession>
<dbReference type="Gene3D" id="3.20.20.100">
    <property type="entry name" value="NADP-dependent oxidoreductase domain"/>
    <property type="match status" value="1"/>
</dbReference>
<keyword evidence="2" id="KW-1185">Reference proteome</keyword>
<dbReference type="GO" id="GO:0047834">
    <property type="term" value="F:D-threo-aldose 1-dehydrogenase activity"/>
    <property type="evidence" value="ECO:0007669"/>
    <property type="project" value="UniProtKB-EC"/>
</dbReference>
<keyword evidence="1" id="KW-0560">Oxidoreductase</keyword>
<dbReference type="InterPro" id="IPR023210">
    <property type="entry name" value="NADP_OxRdtase_dom"/>
</dbReference>
<sequence>MTRAKTVLLNHRTKQPVRLSPLGFGCAPLGNLYRKIDDTQAQATLDAAWDAGIQYFDTAPQYGLGRSESRLADALTRFDAGTLTLSTKVGRLLEDCAIEDVTPEAFVDVPQKRIVFDYTYDGIMRSYTDSVARLGTNKIDMLFLHDIDAGTHGTAGVEDKLRELFSRGGYRALTELRDTGQISAIGAGVNTWQICERLLGEADFDGFLLAGRYTLLEQDPLDTFLPLCLKRDVGIILGGPYNSGILATGAIDGARFDYAPAPDDIMQRVRQLSEVCADHNTPLIAAALQFPLCHSAVKSVIPGAATPHEVRQNVEIFETAISPALWLDLKSHGLIRQDAPVPQDAP</sequence>
<proteinExistence type="predicted"/>
<dbReference type="STRING" id="1397108.IMCC12053_3081"/>
<dbReference type="Proteomes" id="UP000064920">
    <property type="component" value="Chromosome"/>
</dbReference>
<dbReference type="SUPFAM" id="SSF51430">
    <property type="entry name" value="NAD(P)-linked oxidoreductase"/>
    <property type="match status" value="1"/>
</dbReference>
<dbReference type="EC" id="1.1.1.122" evidence="1"/>
<dbReference type="RefSeq" id="WP_062220470.1">
    <property type="nucleotide sequence ID" value="NZ_CP012023.1"/>
</dbReference>
<organism evidence="1 2">
    <name type="scientific">Celeribacter marinus</name>
    <dbReference type="NCBI Taxonomy" id="1397108"/>
    <lineage>
        <taxon>Bacteria</taxon>
        <taxon>Pseudomonadati</taxon>
        <taxon>Pseudomonadota</taxon>
        <taxon>Alphaproteobacteria</taxon>
        <taxon>Rhodobacterales</taxon>
        <taxon>Roseobacteraceae</taxon>
        <taxon>Celeribacter</taxon>
    </lineage>
</organism>
<evidence type="ECO:0000313" key="1">
    <source>
        <dbReference type="EMBL" id="ALI57028.1"/>
    </source>
</evidence>
<gene>
    <name evidence="1" type="ORF">IMCC12053_3081</name>
</gene>